<proteinExistence type="inferred from homology"/>
<reference evidence="5" key="1">
    <citation type="submission" date="2025-08" db="UniProtKB">
        <authorList>
            <consortium name="Ensembl"/>
        </authorList>
    </citation>
    <scope>IDENTIFICATION</scope>
</reference>
<accession>A0A8C4QF97</accession>
<dbReference type="PANTHER" id="PTHR15185">
    <property type="entry name" value="BCL9"/>
    <property type="match status" value="1"/>
</dbReference>
<dbReference type="Proteomes" id="UP000694388">
    <property type="component" value="Unplaced"/>
</dbReference>
<sequence>MVIVPGTGVGGGHPGPMPPTGPQIAAGLPPPFPGSAPEPPLRENPIAVMMSRMSQFPMPSAVPLYHDAIQTLSSPDDEQGGSPDCPTGGPGGRSPGGGARPPMGGLSRSRPPQQLPPHDPSLLSSHQPPPSLGIMASVSPMMHGGVNLSGTPTRPAYPSPMMHQVPPDAMLPPHSAASMHHQGGRTPGSHNTLQARFPTGAVTDAFGVLGMTRGQPMGECFPGAGTELLGDPDLQEVMRAGASGLPEFDLSRIIPAEKPSQTLQYFPQVCFRDHLFSSTSCVPIMLCHLLYPLPHFYMKHSCLSTMFISIFTFSPLCHSSYNTSIPSSIKICFFFLSCIYSGCLPHITQAPGHLSSVSRTPQHAGKPSSIHRNNRRRTNPPRATFSSTPTSSDPHGHAVRRATSTWTYQRWRCHGCCNVATSCAKHVGRGRRRWRASGCRGTSCRLRTSRTALLNVRKKKEEYQVKIR</sequence>
<evidence type="ECO:0000256" key="4">
    <source>
        <dbReference type="SAM" id="MobiDB-lite"/>
    </source>
</evidence>
<evidence type="ECO:0000256" key="3">
    <source>
        <dbReference type="ARBA" id="ARBA00023242"/>
    </source>
</evidence>
<feature type="compositionally biased region" description="Gly residues" evidence="4">
    <location>
        <begin position="88"/>
        <end position="99"/>
    </location>
</feature>
<dbReference type="GO" id="GO:0008013">
    <property type="term" value="F:beta-catenin binding"/>
    <property type="evidence" value="ECO:0007669"/>
    <property type="project" value="InterPro"/>
</dbReference>
<dbReference type="GeneTree" id="ENSGT00940000173555"/>
<dbReference type="PANTHER" id="PTHR15185:SF6">
    <property type="entry name" value="B-CELL LYMPHOMA 9 BETA-CATENIN BINDING DOMAIN-CONTAINING PROTEIN"/>
    <property type="match status" value="1"/>
</dbReference>
<dbReference type="Ensembl" id="ENSEBUT00000015070.1">
    <property type="protein sequence ID" value="ENSEBUP00000014494.1"/>
    <property type="gene ID" value="ENSEBUG00000009137.1"/>
</dbReference>
<evidence type="ECO:0000256" key="1">
    <source>
        <dbReference type="ARBA" id="ARBA00004123"/>
    </source>
</evidence>
<evidence type="ECO:0000313" key="6">
    <source>
        <dbReference type="Proteomes" id="UP000694388"/>
    </source>
</evidence>
<dbReference type="InterPro" id="IPR015668">
    <property type="entry name" value="Bcl-9/Bcl-9l"/>
</dbReference>
<keyword evidence="3" id="KW-0539">Nucleus</keyword>
<evidence type="ECO:0000256" key="2">
    <source>
        <dbReference type="ARBA" id="ARBA00009200"/>
    </source>
</evidence>
<evidence type="ECO:0000313" key="5">
    <source>
        <dbReference type="Ensembl" id="ENSEBUP00000014494.1"/>
    </source>
</evidence>
<feature type="compositionally biased region" description="Polar residues" evidence="4">
    <location>
        <begin position="384"/>
        <end position="393"/>
    </location>
</feature>
<comment type="subcellular location">
    <subcellularLocation>
        <location evidence="1">Nucleus</location>
    </subcellularLocation>
</comment>
<feature type="compositionally biased region" description="Pro residues" evidence="4">
    <location>
        <begin position="28"/>
        <end position="39"/>
    </location>
</feature>
<dbReference type="AlphaFoldDB" id="A0A8C4QF97"/>
<feature type="region of interest" description="Disordered" evidence="4">
    <location>
        <begin position="354"/>
        <end position="398"/>
    </location>
</feature>
<dbReference type="GO" id="GO:0060070">
    <property type="term" value="P:canonical Wnt signaling pathway"/>
    <property type="evidence" value="ECO:0007669"/>
    <property type="project" value="InterPro"/>
</dbReference>
<organism evidence="5 6">
    <name type="scientific">Eptatretus burgeri</name>
    <name type="common">Inshore hagfish</name>
    <dbReference type="NCBI Taxonomy" id="7764"/>
    <lineage>
        <taxon>Eukaryota</taxon>
        <taxon>Metazoa</taxon>
        <taxon>Chordata</taxon>
        <taxon>Craniata</taxon>
        <taxon>Vertebrata</taxon>
        <taxon>Cyclostomata</taxon>
        <taxon>Myxini</taxon>
        <taxon>Myxiniformes</taxon>
        <taxon>Myxinidae</taxon>
        <taxon>Eptatretinae</taxon>
        <taxon>Eptatretus</taxon>
    </lineage>
</organism>
<feature type="region of interest" description="Disordered" evidence="4">
    <location>
        <begin position="1"/>
        <end position="42"/>
    </location>
</feature>
<feature type="region of interest" description="Disordered" evidence="4">
    <location>
        <begin position="72"/>
        <end position="138"/>
    </location>
</feature>
<protein>
    <submittedName>
        <fullName evidence="5">Uncharacterized protein</fullName>
    </submittedName>
</protein>
<keyword evidence="6" id="KW-1185">Reference proteome</keyword>
<dbReference type="GO" id="GO:0003713">
    <property type="term" value="F:transcription coactivator activity"/>
    <property type="evidence" value="ECO:0007669"/>
    <property type="project" value="InterPro"/>
</dbReference>
<comment type="similarity">
    <text evidence="2">Belongs to the BCL9 family.</text>
</comment>
<name>A0A8C4QF97_EPTBU</name>
<dbReference type="GO" id="GO:0045944">
    <property type="term" value="P:positive regulation of transcription by RNA polymerase II"/>
    <property type="evidence" value="ECO:0007669"/>
    <property type="project" value="TreeGrafter"/>
</dbReference>
<reference evidence="5" key="2">
    <citation type="submission" date="2025-09" db="UniProtKB">
        <authorList>
            <consortium name="Ensembl"/>
        </authorList>
    </citation>
    <scope>IDENTIFICATION</scope>
</reference>
<dbReference type="GO" id="GO:1990907">
    <property type="term" value="C:beta-catenin-TCF complex"/>
    <property type="evidence" value="ECO:0007669"/>
    <property type="project" value="TreeGrafter"/>
</dbReference>